<evidence type="ECO:0000256" key="1">
    <source>
        <dbReference type="ARBA" id="ARBA00022849"/>
    </source>
</evidence>
<evidence type="ECO:0000259" key="2">
    <source>
        <dbReference type="PROSITE" id="PS50987"/>
    </source>
</evidence>
<dbReference type="SMART" id="SM00418">
    <property type="entry name" value="HTH_ARSR"/>
    <property type="match status" value="1"/>
</dbReference>
<dbReference type="InterPro" id="IPR036390">
    <property type="entry name" value="WH_DNA-bd_sf"/>
</dbReference>
<dbReference type="Proteomes" id="UP001049518">
    <property type="component" value="Chromosome"/>
</dbReference>
<feature type="domain" description="HTH arsR-type" evidence="2">
    <location>
        <begin position="3"/>
        <end position="96"/>
    </location>
</feature>
<dbReference type="InterPro" id="IPR036196">
    <property type="entry name" value="Ptyr_pPase_sf"/>
</dbReference>
<dbReference type="InterPro" id="IPR023485">
    <property type="entry name" value="Ptyr_pPase"/>
</dbReference>
<evidence type="ECO:0000313" key="4">
    <source>
        <dbReference type="Proteomes" id="UP001049518"/>
    </source>
</evidence>
<dbReference type="SUPFAM" id="SSF46785">
    <property type="entry name" value="Winged helix' DNA-binding domain"/>
    <property type="match status" value="1"/>
</dbReference>
<gene>
    <name evidence="3" type="ORF">AGRA3207_005501</name>
</gene>
<dbReference type="InterPro" id="IPR011991">
    <property type="entry name" value="ArsR-like_HTH"/>
</dbReference>
<evidence type="ECO:0000313" key="3">
    <source>
        <dbReference type="EMBL" id="QXJ24224.1"/>
    </source>
</evidence>
<proteinExistence type="predicted"/>
<keyword evidence="1" id="KW-0059">Arsenical resistance</keyword>
<dbReference type="Pfam" id="PF12840">
    <property type="entry name" value="HTH_20"/>
    <property type="match status" value="1"/>
</dbReference>
<keyword evidence="4" id="KW-1185">Reference proteome</keyword>
<dbReference type="PANTHER" id="PTHR43428">
    <property type="entry name" value="ARSENATE REDUCTASE"/>
    <property type="match status" value="1"/>
</dbReference>
<organism evidence="3 4">
    <name type="scientific">Actinomadura graeca</name>
    <dbReference type="NCBI Taxonomy" id="2750812"/>
    <lineage>
        <taxon>Bacteria</taxon>
        <taxon>Bacillati</taxon>
        <taxon>Actinomycetota</taxon>
        <taxon>Actinomycetes</taxon>
        <taxon>Streptosporangiales</taxon>
        <taxon>Thermomonosporaceae</taxon>
        <taxon>Actinomadura</taxon>
    </lineage>
</organism>
<dbReference type="InterPro" id="IPR036388">
    <property type="entry name" value="WH-like_DNA-bd_sf"/>
</dbReference>
<dbReference type="Pfam" id="PF01451">
    <property type="entry name" value="LMWPc"/>
    <property type="match status" value="1"/>
</dbReference>
<dbReference type="InterPro" id="IPR001845">
    <property type="entry name" value="HTH_ArsR_DNA-bd_dom"/>
</dbReference>
<dbReference type="Gene3D" id="3.40.50.2300">
    <property type="match status" value="1"/>
</dbReference>
<sequence length="232" mass="24799">MAIDPSSLRGRAAAHHALGDPARLAIVEALVVGDLAPGELGHTLGLPSNLLAHHLRVLQAAGLIGRTRSDADRRRTYVRLIPSALRALDPVTPLTVLRVVFVCTRNGARSPLAAAIWADRSPIPATSAGVRPAPRVHPRAVSTARRHGLRLQSHDTAHVDDVLTSTDLIVTVCDNARRELGPAPRRTHWSIPDPGPAGTEEIFEEVFEQLAERIDWLAGITVPPSADPATTA</sequence>
<dbReference type="RefSeq" id="WP_231329927.1">
    <property type="nucleotide sequence ID" value="NZ_CP059572.1"/>
</dbReference>
<dbReference type="PROSITE" id="PS50987">
    <property type="entry name" value="HTH_ARSR_2"/>
    <property type="match status" value="1"/>
</dbReference>
<name>A0ABX8QZI6_9ACTN</name>
<protein>
    <submittedName>
        <fullName evidence="3">Helix-turn-helix domain-containing protein</fullName>
    </submittedName>
</protein>
<dbReference type="EMBL" id="CP059572">
    <property type="protein sequence ID" value="QXJ24224.1"/>
    <property type="molecule type" value="Genomic_DNA"/>
</dbReference>
<reference evidence="3" key="1">
    <citation type="submission" date="2020-07" db="EMBL/GenBank/DDBJ databases">
        <authorList>
            <person name="Tarantini F.S."/>
            <person name="Hong K.W."/>
            <person name="Chan K.G."/>
        </authorList>
    </citation>
    <scope>NUCLEOTIDE SEQUENCE</scope>
    <source>
        <strain evidence="3">32-07</strain>
    </source>
</reference>
<dbReference type="Gene3D" id="1.10.10.10">
    <property type="entry name" value="Winged helix-like DNA-binding domain superfamily/Winged helix DNA-binding domain"/>
    <property type="match status" value="1"/>
</dbReference>
<dbReference type="SMART" id="SM00226">
    <property type="entry name" value="LMWPc"/>
    <property type="match status" value="1"/>
</dbReference>
<dbReference type="PANTHER" id="PTHR43428:SF1">
    <property type="entry name" value="ARSENATE REDUCTASE"/>
    <property type="match status" value="1"/>
</dbReference>
<dbReference type="CDD" id="cd00090">
    <property type="entry name" value="HTH_ARSR"/>
    <property type="match status" value="1"/>
</dbReference>
<accession>A0ABX8QZI6</accession>
<dbReference type="SUPFAM" id="SSF52788">
    <property type="entry name" value="Phosphotyrosine protein phosphatases I"/>
    <property type="match status" value="1"/>
</dbReference>